<dbReference type="RefSeq" id="WP_283832533.1">
    <property type="nucleotide sequence ID" value="NZ_JASJEU010000020.1"/>
</dbReference>
<dbReference type="InterPro" id="IPR017896">
    <property type="entry name" value="4Fe4S_Fe-S-bd"/>
</dbReference>
<keyword evidence="7" id="KW-1185">Reference proteome</keyword>
<dbReference type="Gene3D" id="3.30.70.20">
    <property type="match status" value="1"/>
</dbReference>
<evidence type="ECO:0000256" key="4">
    <source>
        <dbReference type="ARBA" id="ARBA00023014"/>
    </source>
</evidence>
<keyword evidence="3" id="KW-0408">Iron</keyword>
<evidence type="ECO:0000256" key="1">
    <source>
        <dbReference type="ARBA" id="ARBA00022485"/>
    </source>
</evidence>
<dbReference type="InterPro" id="IPR017900">
    <property type="entry name" value="4Fe4S_Fe_S_CS"/>
</dbReference>
<keyword evidence="2" id="KW-0479">Metal-binding</keyword>
<evidence type="ECO:0000313" key="7">
    <source>
        <dbReference type="Proteomes" id="UP001232750"/>
    </source>
</evidence>
<protein>
    <submittedName>
        <fullName evidence="6">4Fe-4S binding protein</fullName>
    </submittedName>
</protein>
<organism evidence="6 7">
    <name type="scientific">Gordonibacter faecis</name>
    <dbReference type="NCBI Taxonomy" id="3047475"/>
    <lineage>
        <taxon>Bacteria</taxon>
        <taxon>Bacillati</taxon>
        <taxon>Actinomycetota</taxon>
        <taxon>Coriobacteriia</taxon>
        <taxon>Eggerthellales</taxon>
        <taxon>Eggerthellaceae</taxon>
        <taxon>Gordonibacter</taxon>
    </lineage>
</organism>
<feature type="domain" description="4Fe-4S ferredoxin-type" evidence="5">
    <location>
        <begin position="195"/>
        <end position="222"/>
    </location>
</feature>
<evidence type="ECO:0000256" key="2">
    <source>
        <dbReference type="ARBA" id="ARBA00022723"/>
    </source>
</evidence>
<evidence type="ECO:0000259" key="5">
    <source>
        <dbReference type="PROSITE" id="PS51379"/>
    </source>
</evidence>
<dbReference type="InterPro" id="IPR011576">
    <property type="entry name" value="Pyridox_Oxase_N"/>
</dbReference>
<dbReference type="Pfam" id="PF01243">
    <property type="entry name" value="PNPOx_N"/>
    <property type="match status" value="1"/>
</dbReference>
<feature type="domain" description="4Fe-4S ferredoxin-type" evidence="5">
    <location>
        <begin position="166"/>
        <end position="194"/>
    </location>
</feature>
<keyword evidence="4" id="KW-0411">Iron-sulfur</keyword>
<reference evidence="6 7" key="1">
    <citation type="submission" date="2023-05" db="EMBL/GenBank/DDBJ databases">
        <title>Gordonibacter KGMB12511T sp. nov., isolated from faeces of healthy Korean.</title>
        <authorList>
            <person name="Kim H.S."/>
            <person name="Kim J.-S."/>
            <person name="Suh M.K."/>
            <person name="Eom M.K."/>
            <person name="Do H.E."/>
            <person name="Lee J.-S."/>
        </authorList>
    </citation>
    <scope>NUCLEOTIDE SEQUENCE [LARGE SCALE GENOMIC DNA]</scope>
    <source>
        <strain evidence="6 7">KGMB12511</strain>
    </source>
</reference>
<dbReference type="Gene3D" id="2.30.110.10">
    <property type="entry name" value="Electron Transport, Fmn-binding Protein, Chain A"/>
    <property type="match status" value="1"/>
</dbReference>
<keyword evidence="1" id="KW-0004">4Fe-4S</keyword>
<dbReference type="Proteomes" id="UP001232750">
    <property type="component" value="Unassembled WGS sequence"/>
</dbReference>
<sequence length="222" mass="24897">MDATTETAAQAREEQAVDAAFCLDFLRSVRDVAFATVDARGLPAVRIIDVMMVEDGRLYFVAARGKAFYAEVMRDRYVALCGLSPDYRTCRLRGPVEHPDDEAEQHRLIDRVFELNPSMNEVYPGEARYVLEAFYLEHGQGEYFDLGQHPIFRTSFTLGGDEEELDGFTVTTRCIGCGTCVDRCPQSCITLDAEGRAHINQHACLRCGLCREICPEAAIEPR</sequence>
<evidence type="ECO:0000313" key="6">
    <source>
        <dbReference type="EMBL" id="MDJ1651186.1"/>
    </source>
</evidence>
<dbReference type="PROSITE" id="PS00198">
    <property type="entry name" value="4FE4S_FER_1"/>
    <property type="match status" value="2"/>
</dbReference>
<dbReference type="PANTHER" id="PTHR43687">
    <property type="entry name" value="ADENYLYLSULFATE REDUCTASE, BETA SUBUNIT"/>
    <property type="match status" value="1"/>
</dbReference>
<gene>
    <name evidence="6" type="ORF">QNJ86_10275</name>
</gene>
<dbReference type="InterPro" id="IPR012349">
    <property type="entry name" value="Split_barrel_FMN-bd"/>
</dbReference>
<comment type="caution">
    <text evidence="6">The sequence shown here is derived from an EMBL/GenBank/DDBJ whole genome shotgun (WGS) entry which is preliminary data.</text>
</comment>
<dbReference type="SUPFAM" id="SSF54862">
    <property type="entry name" value="4Fe-4S ferredoxins"/>
    <property type="match status" value="1"/>
</dbReference>
<dbReference type="PANTHER" id="PTHR43687:SF1">
    <property type="entry name" value="FERREDOXIN III"/>
    <property type="match status" value="1"/>
</dbReference>
<name>A0ABT7DNS1_9ACTN</name>
<dbReference type="PROSITE" id="PS51379">
    <property type="entry name" value="4FE4S_FER_2"/>
    <property type="match status" value="2"/>
</dbReference>
<dbReference type="InterPro" id="IPR050572">
    <property type="entry name" value="Fe-S_Ferredoxin"/>
</dbReference>
<proteinExistence type="predicted"/>
<evidence type="ECO:0000256" key="3">
    <source>
        <dbReference type="ARBA" id="ARBA00023004"/>
    </source>
</evidence>
<dbReference type="Pfam" id="PF12838">
    <property type="entry name" value="Fer4_7"/>
    <property type="match status" value="1"/>
</dbReference>
<dbReference type="SUPFAM" id="SSF50475">
    <property type="entry name" value="FMN-binding split barrel"/>
    <property type="match status" value="1"/>
</dbReference>
<accession>A0ABT7DNS1</accession>
<dbReference type="EMBL" id="JASJEU010000020">
    <property type="protein sequence ID" value="MDJ1651186.1"/>
    <property type="molecule type" value="Genomic_DNA"/>
</dbReference>